<organism evidence="2 3">
    <name type="scientific">Tepidiphilus thermophilus</name>
    <dbReference type="NCBI Taxonomy" id="876478"/>
    <lineage>
        <taxon>Bacteria</taxon>
        <taxon>Pseudomonadati</taxon>
        <taxon>Pseudomonadota</taxon>
        <taxon>Hydrogenophilia</taxon>
        <taxon>Hydrogenophilales</taxon>
        <taxon>Hydrogenophilaceae</taxon>
        <taxon>Tepidiphilus</taxon>
    </lineage>
</organism>
<keyword evidence="3" id="KW-1185">Reference proteome</keyword>
<protein>
    <submittedName>
        <fullName evidence="2">Uncharacterized conserved protein YigA, DUF484 family</fullName>
    </submittedName>
</protein>
<dbReference type="RefSeq" id="WP_055422508.1">
    <property type="nucleotide sequence ID" value="NZ_CYHH01000001.1"/>
</dbReference>
<evidence type="ECO:0000313" key="3">
    <source>
        <dbReference type="Proteomes" id="UP000182108"/>
    </source>
</evidence>
<dbReference type="Pfam" id="PF04340">
    <property type="entry name" value="DUF484"/>
    <property type="match status" value="1"/>
</dbReference>
<dbReference type="Proteomes" id="UP000182108">
    <property type="component" value="Unassembled WGS sequence"/>
</dbReference>
<reference evidence="3" key="1">
    <citation type="submission" date="2015-08" db="EMBL/GenBank/DDBJ databases">
        <authorList>
            <person name="Babu N.S."/>
            <person name="Beckwith C.J."/>
            <person name="Beseler K.G."/>
            <person name="Brison A."/>
            <person name="Carone J.V."/>
            <person name="Caskin T.P."/>
            <person name="Diamond M."/>
            <person name="Durham M.E."/>
            <person name="Foxe J.M."/>
            <person name="Go M."/>
            <person name="Henderson B.A."/>
            <person name="Jones I.B."/>
            <person name="McGettigan J.A."/>
            <person name="Micheletti S.J."/>
            <person name="Nasrallah M.E."/>
            <person name="Ortiz D."/>
            <person name="Piller C.R."/>
            <person name="Privatt S.R."/>
            <person name="Schneider S.L."/>
            <person name="Sharp S."/>
            <person name="Smith T.C."/>
            <person name="Stanton J.D."/>
            <person name="Ullery H.E."/>
            <person name="Wilson R.J."/>
            <person name="Serrano M.G."/>
            <person name="Buck G."/>
            <person name="Lee V."/>
            <person name="Wang Y."/>
            <person name="Carvalho R."/>
            <person name="Voegtly L."/>
            <person name="Shi R."/>
            <person name="Duckworth R."/>
            <person name="Johnson A."/>
            <person name="Loviza R."/>
            <person name="Walstead R."/>
            <person name="Shah Z."/>
            <person name="Kiflezghi M."/>
            <person name="Wade K."/>
            <person name="Ball S.L."/>
            <person name="Bradley K.W."/>
            <person name="Asai D.J."/>
            <person name="Bowman C.A."/>
            <person name="Russell D.A."/>
            <person name="Pope W.H."/>
            <person name="Jacobs-Sera D."/>
            <person name="Hendrix R.W."/>
            <person name="Hatfull G.F."/>
        </authorList>
    </citation>
    <scope>NUCLEOTIDE SEQUENCE [LARGE SCALE GENOMIC DNA]</scope>
    <source>
        <strain evidence="3">JCM 19170</strain>
    </source>
</reference>
<dbReference type="SUPFAM" id="SSF55781">
    <property type="entry name" value="GAF domain-like"/>
    <property type="match status" value="1"/>
</dbReference>
<accession>A0A0K6INJ0</accession>
<name>A0A0K6INJ0_9PROT</name>
<dbReference type="InterPro" id="IPR029016">
    <property type="entry name" value="GAF-like_dom_sf"/>
</dbReference>
<dbReference type="AlphaFoldDB" id="A0A0K6INJ0"/>
<dbReference type="PANTHER" id="PTHR38765:SF1">
    <property type="entry name" value="DUF484 DOMAIN-CONTAINING PROTEIN"/>
    <property type="match status" value="1"/>
</dbReference>
<dbReference type="OrthoDB" id="8525200at2"/>
<evidence type="ECO:0000313" key="2">
    <source>
        <dbReference type="EMBL" id="CUB04892.1"/>
    </source>
</evidence>
<evidence type="ECO:0000256" key="1">
    <source>
        <dbReference type="SAM" id="Coils"/>
    </source>
</evidence>
<dbReference type="InterPro" id="IPR007435">
    <property type="entry name" value="DUF484"/>
</dbReference>
<keyword evidence="1" id="KW-0175">Coiled coil</keyword>
<dbReference type="PANTHER" id="PTHR38765">
    <property type="entry name" value="DUF484 DOMAIN-CONTAINING PROTEIN"/>
    <property type="match status" value="1"/>
</dbReference>
<feature type="coiled-coil region" evidence="1">
    <location>
        <begin position="40"/>
        <end position="67"/>
    </location>
</feature>
<sequence length="210" mass="22590">MSCSHDDVRRYLQEHPDFFLREPSLAISLALPSEGPGGTVSLAQHQASLLRGQLQALEEKFAQLLQIGRQNDQLAEKLHRLALALIGAETRPQVRHILTRALSEEFAVPTVRLGLPGWLAAELPEALAEFARTLAEVHVGSPPHPALAAWLGADVASCAVLPLPVPEEGVGLLALGSPEPQRFYPAMGTVFLRRIGELAAAALARCREAA</sequence>
<proteinExistence type="predicted"/>
<gene>
    <name evidence="2" type="ORF">Ga0061068_101116</name>
</gene>
<dbReference type="EMBL" id="CYHH01000001">
    <property type="protein sequence ID" value="CUB04892.1"/>
    <property type="molecule type" value="Genomic_DNA"/>
</dbReference>
<dbReference type="Gene3D" id="3.30.450.40">
    <property type="match status" value="1"/>
</dbReference>